<comment type="caution">
    <text evidence="2">The sequence shown here is derived from an EMBL/GenBank/DDBJ whole genome shotgun (WGS) entry which is preliminary data.</text>
</comment>
<sequence length="216" mass="23881">MSKDDDVYDVCETAVPADGASRCSGRAAGEPGSEGNEAQAWPIVYAKATKGPRDETRSNPTGVQLPRAKGSCEGKKSGPKAPTHSGETKKMSACMHDIKFKLNATPVRDEGINVEILMKMEMERDSEGKGADGRASRCTVNEERHVDKTVRGSSGEKNAYLWAVYSHEYITMVKVVHFLRRHSGDIKKDLSCCDGMTTRNEHNFCRHTWMWTGTPR</sequence>
<dbReference type="EMBL" id="JARIHO010000015">
    <property type="protein sequence ID" value="KAJ7349825.1"/>
    <property type="molecule type" value="Genomic_DNA"/>
</dbReference>
<evidence type="ECO:0000313" key="2">
    <source>
        <dbReference type="EMBL" id="KAJ7349825.1"/>
    </source>
</evidence>
<dbReference type="AlphaFoldDB" id="A0AAD7ESM8"/>
<proteinExistence type="predicted"/>
<protein>
    <submittedName>
        <fullName evidence="2">Uncharacterized protein</fullName>
    </submittedName>
</protein>
<evidence type="ECO:0000256" key="1">
    <source>
        <dbReference type="SAM" id="MobiDB-lite"/>
    </source>
</evidence>
<keyword evidence="3" id="KW-1185">Reference proteome</keyword>
<dbReference type="Proteomes" id="UP001218218">
    <property type="component" value="Unassembled WGS sequence"/>
</dbReference>
<gene>
    <name evidence="2" type="ORF">DFH08DRAFT_807164</name>
</gene>
<evidence type="ECO:0000313" key="3">
    <source>
        <dbReference type="Proteomes" id="UP001218218"/>
    </source>
</evidence>
<name>A0AAD7ESM8_9AGAR</name>
<reference evidence="2" key="1">
    <citation type="submission" date="2023-03" db="EMBL/GenBank/DDBJ databases">
        <title>Massive genome expansion in bonnet fungi (Mycena s.s.) driven by repeated elements and novel gene families across ecological guilds.</title>
        <authorList>
            <consortium name="Lawrence Berkeley National Laboratory"/>
            <person name="Harder C.B."/>
            <person name="Miyauchi S."/>
            <person name="Viragh M."/>
            <person name="Kuo A."/>
            <person name="Thoen E."/>
            <person name="Andreopoulos B."/>
            <person name="Lu D."/>
            <person name="Skrede I."/>
            <person name="Drula E."/>
            <person name="Henrissat B."/>
            <person name="Morin E."/>
            <person name="Kohler A."/>
            <person name="Barry K."/>
            <person name="LaButti K."/>
            <person name="Morin E."/>
            <person name="Salamov A."/>
            <person name="Lipzen A."/>
            <person name="Mereny Z."/>
            <person name="Hegedus B."/>
            <person name="Baldrian P."/>
            <person name="Stursova M."/>
            <person name="Weitz H."/>
            <person name="Taylor A."/>
            <person name="Grigoriev I.V."/>
            <person name="Nagy L.G."/>
            <person name="Martin F."/>
            <person name="Kauserud H."/>
        </authorList>
    </citation>
    <scope>NUCLEOTIDE SEQUENCE</scope>
    <source>
        <strain evidence="2">CBHHK002</strain>
    </source>
</reference>
<accession>A0AAD7ESM8</accession>
<organism evidence="2 3">
    <name type="scientific">Mycena albidolilacea</name>
    <dbReference type="NCBI Taxonomy" id="1033008"/>
    <lineage>
        <taxon>Eukaryota</taxon>
        <taxon>Fungi</taxon>
        <taxon>Dikarya</taxon>
        <taxon>Basidiomycota</taxon>
        <taxon>Agaricomycotina</taxon>
        <taxon>Agaricomycetes</taxon>
        <taxon>Agaricomycetidae</taxon>
        <taxon>Agaricales</taxon>
        <taxon>Marasmiineae</taxon>
        <taxon>Mycenaceae</taxon>
        <taxon>Mycena</taxon>
    </lineage>
</organism>
<feature type="region of interest" description="Disordered" evidence="1">
    <location>
        <begin position="18"/>
        <end position="89"/>
    </location>
</feature>